<dbReference type="EMBL" id="BPLQ01014081">
    <property type="protein sequence ID" value="GIY77104.1"/>
    <property type="molecule type" value="Genomic_DNA"/>
</dbReference>
<evidence type="ECO:0000313" key="1">
    <source>
        <dbReference type="EMBL" id="GIY77104.1"/>
    </source>
</evidence>
<gene>
    <name evidence="1" type="primary">AVEN_121329_1</name>
    <name evidence="1" type="ORF">CDAR_299901</name>
</gene>
<organism evidence="1 2">
    <name type="scientific">Caerostris darwini</name>
    <dbReference type="NCBI Taxonomy" id="1538125"/>
    <lineage>
        <taxon>Eukaryota</taxon>
        <taxon>Metazoa</taxon>
        <taxon>Ecdysozoa</taxon>
        <taxon>Arthropoda</taxon>
        <taxon>Chelicerata</taxon>
        <taxon>Arachnida</taxon>
        <taxon>Araneae</taxon>
        <taxon>Araneomorphae</taxon>
        <taxon>Entelegynae</taxon>
        <taxon>Araneoidea</taxon>
        <taxon>Araneidae</taxon>
        <taxon>Caerostris</taxon>
    </lineage>
</organism>
<dbReference type="Proteomes" id="UP001054837">
    <property type="component" value="Unassembled WGS sequence"/>
</dbReference>
<dbReference type="AlphaFoldDB" id="A0AAV4W5F5"/>
<comment type="caution">
    <text evidence="1">The sequence shown here is derived from an EMBL/GenBank/DDBJ whole genome shotgun (WGS) entry which is preliminary data.</text>
</comment>
<keyword evidence="2" id="KW-1185">Reference proteome</keyword>
<name>A0AAV4W5F5_9ARAC</name>
<proteinExistence type="predicted"/>
<sequence length="206" mass="23374">MRLFFSYIQKYHYANLEGEHIEHRGFFVRPRSSEGLPLAGSRTRAPRANLALEGGVHTLHWIVFRETLSSKTLQQTSARLEFRQRATKACPDCPKDLYWSTDLLEKSCKFIFQTVLVLLPTPGECISVTFQPISRGESMLEDPSDPSTARRKSMDPVSQIIHLEELPTPGGRFELQELLGVGSCARVLAATDKQKGENFIFFSSYY</sequence>
<reference evidence="1 2" key="1">
    <citation type="submission" date="2021-06" db="EMBL/GenBank/DDBJ databases">
        <title>Caerostris darwini draft genome.</title>
        <authorList>
            <person name="Kono N."/>
            <person name="Arakawa K."/>
        </authorList>
    </citation>
    <scope>NUCLEOTIDE SEQUENCE [LARGE SCALE GENOMIC DNA]</scope>
</reference>
<accession>A0AAV4W5F5</accession>
<protein>
    <submittedName>
        <fullName evidence="1">Uncharacterized protein</fullName>
    </submittedName>
</protein>
<evidence type="ECO:0000313" key="2">
    <source>
        <dbReference type="Proteomes" id="UP001054837"/>
    </source>
</evidence>